<gene>
    <name evidence="2" type="ORF">HMPREF7215_0972</name>
</gene>
<protein>
    <submittedName>
        <fullName evidence="2">Acetyltransferase, GNAT family</fullName>
    </submittedName>
</protein>
<dbReference type="InterPro" id="IPR016181">
    <property type="entry name" value="Acyl_CoA_acyltransferase"/>
</dbReference>
<dbReference type="EMBL" id="ADFP01000097">
    <property type="protein sequence ID" value="EFB90079.1"/>
    <property type="molecule type" value="Genomic_DNA"/>
</dbReference>
<evidence type="ECO:0000259" key="1">
    <source>
        <dbReference type="PROSITE" id="PS51729"/>
    </source>
</evidence>
<dbReference type="InterPro" id="IPR031165">
    <property type="entry name" value="GNAT_YJDJ"/>
</dbReference>
<dbReference type="PANTHER" id="PTHR31435:SF10">
    <property type="entry name" value="BSR4717 PROTEIN"/>
    <property type="match status" value="1"/>
</dbReference>
<evidence type="ECO:0000313" key="2">
    <source>
        <dbReference type="EMBL" id="EFB90079.1"/>
    </source>
</evidence>
<accession>A0ABM9ZTB9</accession>
<name>A0ABM9ZTB9_9BACT</name>
<sequence>MIEIVFEETEKRTAAYDGERRVGLCAYAEDGAVWTAYHTEVDPAYGGRGIAARLVDELVRAARERGVRIVPTCSYVLRRFEKKAECRSAQS</sequence>
<dbReference type="Pfam" id="PF14542">
    <property type="entry name" value="Acetyltransf_CG"/>
    <property type="match status" value="1"/>
</dbReference>
<reference evidence="2 3" key="1">
    <citation type="submission" date="2009-12" db="EMBL/GenBank/DDBJ databases">
        <authorList>
            <person name="Shrivastava S."/>
            <person name="Madupu R."/>
            <person name="Durkin A.S."/>
            <person name="Torralba M."/>
            <person name="Methe B."/>
            <person name="Sutton G.G."/>
            <person name="Strausberg R.L."/>
            <person name="Nelson K.E."/>
        </authorList>
    </citation>
    <scope>NUCLEOTIDE SEQUENCE [LARGE SCALE GENOMIC DNA]</scope>
    <source>
        <strain evidence="2 3">W5455</strain>
    </source>
</reference>
<dbReference type="SUPFAM" id="SSF55729">
    <property type="entry name" value="Acyl-CoA N-acyltransferases (Nat)"/>
    <property type="match status" value="1"/>
</dbReference>
<dbReference type="CDD" id="cd04301">
    <property type="entry name" value="NAT_SF"/>
    <property type="match status" value="1"/>
</dbReference>
<dbReference type="PANTHER" id="PTHR31435">
    <property type="entry name" value="PROTEIN NATD1"/>
    <property type="match status" value="1"/>
</dbReference>
<feature type="domain" description="N-acetyltransferase" evidence="1">
    <location>
        <begin position="5"/>
        <end position="91"/>
    </location>
</feature>
<dbReference type="InterPro" id="IPR045057">
    <property type="entry name" value="Gcn5-rel_NAT"/>
</dbReference>
<dbReference type="Proteomes" id="UP000006462">
    <property type="component" value="Unassembled WGS sequence"/>
</dbReference>
<comment type="caution">
    <text evidence="2">The sequence shown here is derived from an EMBL/GenBank/DDBJ whole genome shotgun (WGS) entry which is preliminary data.</text>
</comment>
<evidence type="ECO:0000313" key="3">
    <source>
        <dbReference type="Proteomes" id="UP000006462"/>
    </source>
</evidence>
<organism evidence="2 3">
    <name type="scientific">Pyramidobacter piscolens W5455</name>
    <dbReference type="NCBI Taxonomy" id="352165"/>
    <lineage>
        <taxon>Bacteria</taxon>
        <taxon>Thermotogati</taxon>
        <taxon>Synergistota</taxon>
        <taxon>Synergistia</taxon>
        <taxon>Synergistales</taxon>
        <taxon>Dethiosulfovibrionaceae</taxon>
        <taxon>Pyramidobacter</taxon>
    </lineage>
</organism>
<keyword evidence="3" id="KW-1185">Reference proteome</keyword>
<dbReference type="Gene3D" id="3.40.630.30">
    <property type="match status" value="1"/>
</dbReference>
<dbReference type="RefSeq" id="WP_009165517.1">
    <property type="nucleotide sequence ID" value="NZ_ADFP01000097.1"/>
</dbReference>
<dbReference type="PROSITE" id="PS51729">
    <property type="entry name" value="GNAT_YJDJ"/>
    <property type="match status" value="1"/>
</dbReference>
<proteinExistence type="predicted"/>